<keyword evidence="3" id="KW-1185">Reference proteome</keyword>
<proteinExistence type="predicted"/>
<dbReference type="InterPro" id="IPR039708">
    <property type="entry name" value="MT1774/Rv1733c-like"/>
</dbReference>
<reference evidence="2 3" key="1">
    <citation type="journal article" date="2019" name="Environ. Microbiol.">
        <title>Species interactions and distinct microbial communities in high Arctic permafrost affected cryosols are associated with the CH4 and CO2 gas fluxes.</title>
        <authorList>
            <person name="Altshuler I."/>
            <person name="Hamel J."/>
            <person name="Turney S."/>
            <person name="Magnuson E."/>
            <person name="Levesque R."/>
            <person name="Greer C."/>
            <person name="Whyte L.G."/>
        </authorList>
    </citation>
    <scope>NUCLEOTIDE SEQUENCE [LARGE SCALE GENOMIC DNA]</scope>
    <source>
        <strain evidence="2 3">S5.20</strain>
    </source>
</reference>
<comment type="caution">
    <text evidence="2">The sequence shown here is derived from an EMBL/GenBank/DDBJ whole genome shotgun (WGS) entry which is preliminary data.</text>
</comment>
<feature type="transmembrane region" description="Helical" evidence="1">
    <location>
        <begin position="145"/>
        <end position="167"/>
    </location>
</feature>
<keyword evidence="1" id="KW-1133">Transmembrane helix</keyword>
<name>A0A502EDA8_9MYCO</name>
<dbReference type="PANTHER" id="PTHR42305">
    <property type="entry name" value="MEMBRANE PROTEIN RV1733C-RELATED"/>
    <property type="match status" value="1"/>
</dbReference>
<evidence type="ECO:0000313" key="2">
    <source>
        <dbReference type="EMBL" id="TPG34952.1"/>
    </source>
</evidence>
<accession>A0A502EDA8</accession>
<evidence type="ECO:0000256" key="1">
    <source>
        <dbReference type="SAM" id="Phobius"/>
    </source>
</evidence>
<evidence type="ECO:0000313" key="3">
    <source>
        <dbReference type="Proteomes" id="UP000320095"/>
    </source>
</evidence>
<protein>
    <recommendedName>
        <fullName evidence="4">Transmembrane protein</fullName>
    </recommendedName>
</protein>
<organism evidence="2 3">
    <name type="scientific">Mycolicibacterium hodleri</name>
    <dbReference type="NCBI Taxonomy" id="49897"/>
    <lineage>
        <taxon>Bacteria</taxon>
        <taxon>Bacillati</taxon>
        <taxon>Actinomycetota</taxon>
        <taxon>Actinomycetes</taxon>
        <taxon>Mycobacteriales</taxon>
        <taxon>Mycobacteriaceae</taxon>
        <taxon>Mycolicibacterium</taxon>
    </lineage>
</organism>
<evidence type="ECO:0008006" key="4">
    <source>
        <dbReference type="Google" id="ProtNLM"/>
    </source>
</evidence>
<keyword evidence="1" id="KW-0812">Transmembrane</keyword>
<dbReference type="Proteomes" id="UP000320095">
    <property type="component" value="Unassembled WGS sequence"/>
</dbReference>
<dbReference type="AlphaFoldDB" id="A0A502EDA8"/>
<keyword evidence="1" id="KW-0472">Membrane</keyword>
<sequence>MAVTVFAARVRWNVRALGFNPLVRASDRLEALAVLGVLVVALFTVPVAARAEAQVYEAGVRTADEQAHSRHSIEAVAVDGSATLPADFEGSYYVRAQWREGTRLRTEQVVDPATIRAGDPLTIWLDDTGTVVAAPLTPQDAKLSALGAAGTVWVAIVACTALLAFLIRKRLDRTREHGWDRELRLLAHNDDGWANRHT</sequence>
<feature type="transmembrane region" description="Helical" evidence="1">
    <location>
        <begin position="29"/>
        <end position="49"/>
    </location>
</feature>
<dbReference type="PANTHER" id="PTHR42305:SF1">
    <property type="entry name" value="MEMBRANE PROTEIN RV1733C-RELATED"/>
    <property type="match status" value="1"/>
</dbReference>
<dbReference type="OrthoDB" id="4542680at2"/>
<dbReference type="RefSeq" id="WP_140689685.1">
    <property type="nucleotide sequence ID" value="NZ_RCZG01000003.1"/>
</dbReference>
<gene>
    <name evidence="2" type="ORF">EAH80_09055</name>
</gene>
<dbReference type="EMBL" id="RCZG01000003">
    <property type="protein sequence ID" value="TPG34952.1"/>
    <property type="molecule type" value="Genomic_DNA"/>
</dbReference>